<accession>A0A381PMH0</accession>
<dbReference type="GO" id="GO:0047617">
    <property type="term" value="F:fatty acyl-CoA hydrolase activity"/>
    <property type="evidence" value="ECO:0007669"/>
    <property type="project" value="InterPro"/>
</dbReference>
<dbReference type="PANTHER" id="PTHR21660:SF1">
    <property type="entry name" value="ACYL-COENZYME A THIOESTERASE 13"/>
    <property type="match status" value="1"/>
</dbReference>
<sequence>VALPDPSSFEELSEQQKALWARYGSGDDPLFVQLVGLHVQEVRHDYCRLGLAFRPELLQAGGVIHGGVLTTLLDTSCVPAVGSGFDKARPYSTISMHVQFLASSASSDLVAAGWVIRRGKSIAFCEAEVETAEGKTLAKAAMAFKI</sequence>
<evidence type="ECO:0000313" key="4">
    <source>
        <dbReference type="EMBL" id="SUZ67327.1"/>
    </source>
</evidence>
<evidence type="ECO:0000259" key="3">
    <source>
        <dbReference type="Pfam" id="PF03061"/>
    </source>
</evidence>
<feature type="non-terminal residue" evidence="4">
    <location>
        <position position="1"/>
    </location>
</feature>
<dbReference type="EMBL" id="UINC01001008">
    <property type="protein sequence ID" value="SUZ67327.1"/>
    <property type="molecule type" value="Genomic_DNA"/>
</dbReference>
<dbReference type="InterPro" id="IPR003736">
    <property type="entry name" value="PAAI_dom"/>
</dbReference>
<dbReference type="InterPro" id="IPR029069">
    <property type="entry name" value="HotDog_dom_sf"/>
</dbReference>
<dbReference type="InterPro" id="IPR039298">
    <property type="entry name" value="ACOT13"/>
</dbReference>
<proteinExistence type="inferred from homology"/>
<dbReference type="CDD" id="cd03443">
    <property type="entry name" value="PaaI_thioesterase"/>
    <property type="match status" value="1"/>
</dbReference>
<dbReference type="AlphaFoldDB" id="A0A381PMH0"/>
<dbReference type="PANTHER" id="PTHR21660">
    <property type="entry name" value="THIOESTERASE SUPERFAMILY MEMBER-RELATED"/>
    <property type="match status" value="1"/>
</dbReference>
<evidence type="ECO:0000256" key="1">
    <source>
        <dbReference type="ARBA" id="ARBA00008324"/>
    </source>
</evidence>
<protein>
    <recommendedName>
        <fullName evidence="3">Thioesterase domain-containing protein</fullName>
    </recommendedName>
</protein>
<dbReference type="InterPro" id="IPR006683">
    <property type="entry name" value="Thioestr_dom"/>
</dbReference>
<feature type="domain" description="Thioesterase" evidence="3">
    <location>
        <begin position="61"/>
        <end position="137"/>
    </location>
</feature>
<dbReference type="Gene3D" id="3.10.129.10">
    <property type="entry name" value="Hotdog Thioesterase"/>
    <property type="match status" value="1"/>
</dbReference>
<reference evidence="4" key="1">
    <citation type="submission" date="2018-05" db="EMBL/GenBank/DDBJ databases">
        <authorList>
            <person name="Lanie J.A."/>
            <person name="Ng W.-L."/>
            <person name="Kazmierczak K.M."/>
            <person name="Andrzejewski T.M."/>
            <person name="Davidsen T.M."/>
            <person name="Wayne K.J."/>
            <person name="Tettelin H."/>
            <person name="Glass J.I."/>
            <person name="Rusch D."/>
            <person name="Podicherti R."/>
            <person name="Tsui H.-C.T."/>
            <person name="Winkler M.E."/>
        </authorList>
    </citation>
    <scope>NUCLEOTIDE SEQUENCE</scope>
</reference>
<dbReference type="SUPFAM" id="SSF54637">
    <property type="entry name" value="Thioesterase/thiol ester dehydrase-isomerase"/>
    <property type="match status" value="1"/>
</dbReference>
<organism evidence="4">
    <name type="scientific">marine metagenome</name>
    <dbReference type="NCBI Taxonomy" id="408172"/>
    <lineage>
        <taxon>unclassified sequences</taxon>
        <taxon>metagenomes</taxon>
        <taxon>ecological metagenomes</taxon>
    </lineage>
</organism>
<dbReference type="Pfam" id="PF03061">
    <property type="entry name" value="4HBT"/>
    <property type="match status" value="1"/>
</dbReference>
<evidence type="ECO:0000256" key="2">
    <source>
        <dbReference type="ARBA" id="ARBA00022801"/>
    </source>
</evidence>
<keyword evidence="2" id="KW-0378">Hydrolase</keyword>
<dbReference type="NCBIfam" id="TIGR00369">
    <property type="entry name" value="unchar_dom_1"/>
    <property type="match status" value="1"/>
</dbReference>
<gene>
    <name evidence="4" type="ORF">METZ01_LOCUS20181</name>
</gene>
<name>A0A381PMH0_9ZZZZ</name>
<comment type="similarity">
    <text evidence="1">Belongs to the thioesterase PaaI family.</text>
</comment>